<evidence type="ECO:0000313" key="2">
    <source>
        <dbReference type="EMBL" id="GLW93950.1"/>
    </source>
</evidence>
<dbReference type="AlphaFoldDB" id="A0A9W6V8H1"/>
<feature type="compositionally biased region" description="Pro residues" evidence="1">
    <location>
        <begin position="24"/>
        <end position="36"/>
    </location>
</feature>
<dbReference type="Proteomes" id="UP001165042">
    <property type="component" value="Unassembled WGS sequence"/>
</dbReference>
<comment type="caution">
    <text evidence="2">The sequence shown here is derived from an EMBL/GenBank/DDBJ whole genome shotgun (WGS) entry which is preliminary data.</text>
</comment>
<sequence>MTLPGVAPKLGTPPLRHTFERSPLTPPGATPKPGPAPTLSGGRPWASLPGPPDSGSWEHPRGDPHVDNFCRPEEGNSGWLKEQIAWSGAKGAGARRRRE</sequence>
<evidence type="ECO:0000313" key="3">
    <source>
        <dbReference type="Proteomes" id="UP001165042"/>
    </source>
</evidence>
<evidence type="ECO:0000256" key="1">
    <source>
        <dbReference type="SAM" id="MobiDB-lite"/>
    </source>
</evidence>
<protein>
    <submittedName>
        <fullName evidence="2">Uncharacterized protein</fullName>
    </submittedName>
</protein>
<dbReference type="EMBL" id="BSSD01000007">
    <property type="protein sequence ID" value="GLW93950.1"/>
    <property type="molecule type" value="Genomic_DNA"/>
</dbReference>
<proteinExistence type="predicted"/>
<feature type="region of interest" description="Disordered" evidence="1">
    <location>
        <begin position="1"/>
        <end position="99"/>
    </location>
</feature>
<feature type="compositionally biased region" description="Basic and acidic residues" evidence="1">
    <location>
        <begin position="56"/>
        <end position="74"/>
    </location>
</feature>
<keyword evidence="3" id="KW-1185">Reference proteome</keyword>
<name>A0A9W6V8H1_9PSEU</name>
<accession>A0A9W6V8H1</accession>
<reference evidence="2" key="1">
    <citation type="submission" date="2023-02" db="EMBL/GenBank/DDBJ databases">
        <title>Actinokineospora globicatena NBRC 15670.</title>
        <authorList>
            <person name="Ichikawa N."/>
            <person name="Sato H."/>
            <person name="Tonouchi N."/>
        </authorList>
    </citation>
    <scope>NUCLEOTIDE SEQUENCE</scope>
    <source>
        <strain evidence="2">NBRC 15670</strain>
    </source>
</reference>
<organism evidence="2 3">
    <name type="scientific">Actinokineospora globicatena</name>
    <dbReference type="NCBI Taxonomy" id="103729"/>
    <lineage>
        <taxon>Bacteria</taxon>
        <taxon>Bacillati</taxon>
        <taxon>Actinomycetota</taxon>
        <taxon>Actinomycetes</taxon>
        <taxon>Pseudonocardiales</taxon>
        <taxon>Pseudonocardiaceae</taxon>
        <taxon>Actinokineospora</taxon>
    </lineage>
</organism>
<gene>
    <name evidence="2" type="ORF">Aglo03_47660</name>
</gene>